<feature type="domain" description="G-patch" evidence="9">
    <location>
        <begin position="282"/>
        <end position="328"/>
    </location>
</feature>
<feature type="region of interest" description="Disordered" evidence="8">
    <location>
        <begin position="367"/>
        <end position="388"/>
    </location>
</feature>
<evidence type="ECO:0000256" key="3">
    <source>
        <dbReference type="ARBA" id="ARBA00022664"/>
    </source>
</evidence>
<dbReference type="Pfam" id="PF12457">
    <property type="entry name" value="TIP_N"/>
    <property type="match status" value="1"/>
</dbReference>
<feature type="compositionally biased region" description="Basic and acidic residues" evidence="8">
    <location>
        <begin position="326"/>
        <end position="342"/>
    </location>
</feature>
<accession>A0A167QV65</accession>
<feature type="region of interest" description="Disordered" evidence="8">
    <location>
        <begin position="323"/>
        <end position="342"/>
    </location>
</feature>
<keyword evidence="4" id="KW-0747">Spliceosome</keyword>
<evidence type="ECO:0000259" key="9">
    <source>
        <dbReference type="PROSITE" id="PS50174"/>
    </source>
</evidence>
<dbReference type="Proteomes" id="UP000076874">
    <property type="component" value="Unassembled WGS sequence"/>
</dbReference>
<keyword evidence="3" id="KW-0507">mRNA processing</keyword>
<evidence type="ECO:0000256" key="6">
    <source>
        <dbReference type="ARBA" id="ARBA00023242"/>
    </source>
</evidence>
<feature type="compositionally biased region" description="Gly residues" evidence="8">
    <location>
        <begin position="371"/>
        <end position="381"/>
    </location>
</feature>
<dbReference type="AlphaFoldDB" id="A0A167QV65"/>
<dbReference type="InterPro" id="IPR000467">
    <property type="entry name" value="G_patch_dom"/>
</dbReference>
<feature type="compositionally biased region" description="Low complexity" evidence="8">
    <location>
        <begin position="1008"/>
        <end position="1017"/>
    </location>
</feature>
<feature type="region of interest" description="Disordered" evidence="8">
    <location>
        <begin position="1"/>
        <end position="283"/>
    </location>
</feature>
<feature type="compositionally biased region" description="Acidic residues" evidence="8">
    <location>
        <begin position="114"/>
        <end position="129"/>
    </location>
</feature>
<keyword evidence="5" id="KW-0508">mRNA splicing</keyword>
<keyword evidence="7" id="KW-0175">Coiled coil</keyword>
<dbReference type="Pfam" id="PF07842">
    <property type="entry name" value="GCFC"/>
    <property type="match status" value="1"/>
</dbReference>
<dbReference type="GO" id="GO:0003676">
    <property type="term" value="F:nucleic acid binding"/>
    <property type="evidence" value="ECO:0007669"/>
    <property type="project" value="InterPro"/>
</dbReference>
<evidence type="ECO:0000256" key="5">
    <source>
        <dbReference type="ARBA" id="ARBA00023187"/>
    </source>
</evidence>
<feature type="region of interest" description="Disordered" evidence="8">
    <location>
        <begin position="952"/>
        <end position="1018"/>
    </location>
</feature>
<feature type="compositionally biased region" description="Basic residues" evidence="8">
    <location>
        <begin position="978"/>
        <end position="998"/>
    </location>
</feature>
<reference evidence="10 11" key="1">
    <citation type="journal article" date="2016" name="Genome Biol. Evol.">
        <title>Divergent and convergent evolution of fungal pathogenicity.</title>
        <authorList>
            <person name="Shang Y."/>
            <person name="Xiao G."/>
            <person name="Zheng P."/>
            <person name="Cen K."/>
            <person name="Zhan S."/>
            <person name="Wang C."/>
        </authorList>
    </citation>
    <scope>NUCLEOTIDE SEQUENCE [LARGE SCALE GENOMIC DNA]</scope>
    <source>
        <strain evidence="10 11">RCEF 264</strain>
    </source>
</reference>
<dbReference type="PANTHER" id="PTHR23329">
    <property type="entry name" value="TUFTELIN-INTERACTING PROTEIN 11-RELATED"/>
    <property type="match status" value="1"/>
</dbReference>
<name>A0A167QV65_9HYPO</name>
<dbReference type="GO" id="GO:0000390">
    <property type="term" value="P:spliceosomal complex disassembly"/>
    <property type="evidence" value="ECO:0007669"/>
    <property type="project" value="InterPro"/>
</dbReference>
<feature type="compositionally biased region" description="Basic residues" evidence="8">
    <location>
        <begin position="712"/>
        <end position="731"/>
    </location>
</feature>
<evidence type="ECO:0000256" key="8">
    <source>
        <dbReference type="SAM" id="MobiDB-lite"/>
    </source>
</evidence>
<dbReference type="GO" id="GO:0071008">
    <property type="term" value="C:U2-type post-mRNA release spliceosomal complex"/>
    <property type="evidence" value="ECO:0007669"/>
    <property type="project" value="TreeGrafter"/>
</dbReference>
<keyword evidence="6" id="KW-0539">Nucleus</keyword>
<comment type="caution">
    <text evidence="10">The sequence shown here is derived from an EMBL/GenBank/DDBJ whole genome shotgun (WGS) entry which is preliminary data.</text>
</comment>
<comment type="subcellular location">
    <subcellularLocation>
        <location evidence="1">Nucleus</location>
    </subcellularLocation>
</comment>
<evidence type="ECO:0000313" key="10">
    <source>
        <dbReference type="EMBL" id="OAA57998.1"/>
    </source>
</evidence>
<dbReference type="PROSITE" id="PS50174">
    <property type="entry name" value="G_PATCH"/>
    <property type="match status" value="1"/>
</dbReference>
<proteinExistence type="inferred from homology"/>
<dbReference type="InterPro" id="IPR022159">
    <property type="entry name" value="STIP/TFIP11_N"/>
</dbReference>
<evidence type="ECO:0000256" key="1">
    <source>
        <dbReference type="ARBA" id="ARBA00004123"/>
    </source>
</evidence>
<protein>
    <submittedName>
        <fullName evidence="10">Spindle pole body component</fullName>
    </submittedName>
</protein>
<dbReference type="STRING" id="1081102.A0A167QV65"/>
<dbReference type="PANTHER" id="PTHR23329:SF1">
    <property type="entry name" value="TUFTELIN-INTERACTING PROTEIN 11"/>
    <property type="match status" value="1"/>
</dbReference>
<keyword evidence="11" id="KW-1185">Reference proteome</keyword>
<feature type="compositionally biased region" description="Acidic residues" evidence="8">
    <location>
        <begin position="144"/>
        <end position="156"/>
    </location>
</feature>
<evidence type="ECO:0000256" key="7">
    <source>
        <dbReference type="SAM" id="Coils"/>
    </source>
</evidence>
<evidence type="ECO:0000313" key="11">
    <source>
        <dbReference type="Proteomes" id="UP000076874"/>
    </source>
</evidence>
<feature type="compositionally biased region" description="Basic and acidic residues" evidence="8">
    <location>
        <begin position="130"/>
        <end position="143"/>
    </location>
</feature>
<dbReference type="SMART" id="SM00443">
    <property type="entry name" value="G_patch"/>
    <property type="match status" value="1"/>
</dbReference>
<organism evidence="10 11">
    <name type="scientific">Niveomyces insectorum RCEF 264</name>
    <dbReference type="NCBI Taxonomy" id="1081102"/>
    <lineage>
        <taxon>Eukaryota</taxon>
        <taxon>Fungi</taxon>
        <taxon>Dikarya</taxon>
        <taxon>Ascomycota</taxon>
        <taxon>Pezizomycotina</taxon>
        <taxon>Sordariomycetes</taxon>
        <taxon>Hypocreomycetidae</taxon>
        <taxon>Hypocreales</taxon>
        <taxon>Cordycipitaceae</taxon>
        <taxon>Niveomyces</taxon>
    </lineage>
</organism>
<evidence type="ECO:0000256" key="4">
    <source>
        <dbReference type="ARBA" id="ARBA00022728"/>
    </source>
</evidence>
<sequence>MAPEDFAFDPARMAKFGADEYDSTSDSASDDEDDAYRMPATDPVSNEFADYNPRKRRRTGRNAKESAALGIFGSESEDDSAGPGGRRWNRRKPLRKQGVNFVTSGGRARGSGEGSEDEEEGDDDDDDDETKANENGEKRKDKEYDEDEAEEDDDDVQNGFGGVGLGFSSAARAQGLGFVPASSRDQAQPTSSPPPPPAHATNPPLFFTDVDASNPLGQAFTPSSAFDPVLQEDATREAQRPRVVPRPSAFSSKTASGGGRGRGRGGAGDAGAGAGAGTNFNPKSFGARMMAKMGYVPGQGLGREGQGRNIIIEANLRPQGAGLGVVKEKSEKERQEEKRQARLRGEVVIDSDEEEKKAKAAAAARRKKAAGFGGGSGGGSGASTPRRPKTKYLTIDEVKKAAPGLHIPEAFTPILDLTGPDRKLLTTSSGLMTPTSGRATTSATAGAAAAAAAAGTTLGATTEETAEQAASRKLVRRAQNDFMAILEEWQSLQNRKAFAELQAQQERQDLAELDANLQGHQTLANACAGLLAIHKDDDAADDAWLQKWDRTIAQLQAVAADTLAEPLLSEMKDDLANMSVAAVHPLFKQALAAWDPLQDANQHMAQGLLSIQHLLWPSPKHAHDDAQQQDEENFLAYRRRKAVTASPYETMIYKLWLPHVSTAVRHWDVHDTDSLLSLYEAWAPLLPEFVRVQLLEQDIVRKLEEAVAKWEPKRRRHHAHQQQQQHHHPGHHQNLPHLWLFPWLPYLPARHLDPRNGADGLVADVKRKFRQLVDVWEFYRGEVPGLRQWKRVLQPNAGPAAATTTTTTTATDPRNDQWRPLVMAHVLPSMARYVRAQFRVDPRDQAAYLEVITGEFQWLDLVAADLLGEVMVAEVFPMWHAALYHLLTTPGLVGSFDQVAQWFAWWAEDVFPPAIRRLPSVAAEFERGLVMLNEALDLNGTASHDYNADRVRSRLAPPRKGPAWTSSSSFDLDAHDDRHRHRHQQQQQQHRHSHRRQNHSTTGPTPPAVGAAAGAAAEPTDEMSIRHYVEEWCMANDLQFVPERKVVHAAGPLYRLTARGDGKGGVLAYFKGLRLYAETKKGPVEIRVDREEDWTKLLEMAQ</sequence>
<dbReference type="InterPro" id="IPR045211">
    <property type="entry name" value="TFP11/STIP/Ntr1"/>
</dbReference>
<evidence type="ECO:0000256" key="2">
    <source>
        <dbReference type="ARBA" id="ARBA00010900"/>
    </source>
</evidence>
<dbReference type="Pfam" id="PF01585">
    <property type="entry name" value="G-patch"/>
    <property type="match status" value="1"/>
</dbReference>
<feature type="compositionally biased region" description="Acidic residues" evidence="8">
    <location>
        <begin position="19"/>
        <end position="34"/>
    </location>
</feature>
<feature type="region of interest" description="Disordered" evidence="8">
    <location>
        <begin position="711"/>
        <end position="732"/>
    </location>
</feature>
<feature type="coiled-coil region" evidence="7">
    <location>
        <begin position="496"/>
        <end position="523"/>
    </location>
</feature>
<feature type="compositionally biased region" description="Gly residues" evidence="8">
    <location>
        <begin position="256"/>
        <end position="276"/>
    </location>
</feature>
<dbReference type="OrthoDB" id="4822at2759"/>
<gene>
    <name evidence="10" type="ORF">SPI_06883</name>
</gene>
<dbReference type="EMBL" id="AZHD01000013">
    <property type="protein sequence ID" value="OAA57998.1"/>
    <property type="molecule type" value="Genomic_DNA"/>
</dbReference>
<dbReference type="InterPro" id="IPR022783">
    <property type="entry name" value="GCFC_dom"/>
</dbReference>
<comment type="similarity">
    <text evidence="2">Belongs to the TFP11/STIP family.</text>
</comment>